<dbReference type="GO" id="GO:0006108">
    <property type="term" value="P:malate metabolic process"/>
    <property type="evidence" value="ECO:0007669"/>
    <property type="project" value="TreeGrafter"/>
</dbReference>
<sequence>MKIANDIRFLGSGPRCGFGELTLPANEPGSSIMPGKINPTICEVMTTVCCQVMGYHVAIFIAGSNGHFQLNVFKTVLISNTLRSIRLLGDACSTFTKNCVVGIVPNIDNIKKKLNESLMLVTALNPHIGYDKVLYLLE</sequence>
<dbReference type="Gene3D" id="1.10.40.30">
    <property type="entry name" value="Fumarase/aspartase (C-terminal domain)"/>
    <property type="match status" value="1"/>
</dbReference>
<evidence type="ECO:0000259" key="1">
    <source>
        <dbReference type="Pfam" id="PF00206"/>
    </source>
</evidence>
<proteinExistence type="predicted"/>
<dbReference type="InterPro" id="IPR008948">
    <property type="entry name" value="L-Aspartase-like"/>
</dbReference>
<dbReference type="GO" id="GO:0006106">
    <property type="term" value="P:fumarate metabolic process"/>
    <property type="evidence" value="ECO:0007669"/>
    <property type="project" value="InterPro"/>
</dbReference>
<dbReference type="Gene3D" id="1.20.200.10">
    <property type="entry name" value="Fumarase/aspartase (Central domain)"/>
    <property type="match status" value="1"/>
</dbReference>
<dbReference type="PANTHER" id="PTHR11444:SF1">
    <property type="entry name" value="FUMARATE HYDRATASE, MITOCHONDRIAL"/>
    <property type="match status" value="1"/>
</dbReference>
<dbReference type="AlphaFoldDB" id="A0A3L8D6B2"/>
<comment type="caution">
    <text evidence="2">The sequence shown here is derived from an EMBL/GenBank/DDBJ whole genome shotgun (WGS) entry which is preliminary data.</text>
</comment>
<feature type="domain" description="Fumarate lyase N-terminal" evidence="1">
    <location>
        <begin position="1"/>
        <end position="54"/>
    </location>
</feature>
<evidence type="ECO:0000313" key="3">
    <source>
        <dbReference type="Proteomes" id="UP000279307"/>
    </source>
</evidence>
<dbReference type="GO" id="GO:0004333">
    <property type="term" value="F:fumarate hydratase activity"/>
    <property type="evidence" value="ECO:0007669"/>
    <property type="project" value="InterPro"/>
</dbReference>
<dbReference type="PROSITE" id="PS00163">
    <property type="entry name" value="FUMARATE_LYASES"/>
    <property type="match status" value="1"/>
</dbReference>
<dbReference type="InterPro" id="IPR005677">
    <property type="entry name" value="Fum_hydII"/>
</dbReference>
<dbReference type="Proteomes" id="UP000279307">
    <property type="component" value="Chromosome 12"/>
</dbReference>
<dbReference type="Pfam" id="PF00206">
    <property type="entry name" value="Lyase_1"/>
    <property type="match status" value="1"/>
</dbReference>
<name>A0A3L8D6B2_OOCBI</name>
<dbReference type="EMBL" id="QOIP01000012">
    <property type="protein sequence ID" value="RLU15776.1"/>
    <property type="molecule type" value="Genomic_DNA"/>
</dbReference>
<dbReference type="SUPFAM" id="SSF48557">
    <property type="entry name" value="L-aspartase-like"/>
    <property type="match status" value="1"/>
</dbReference>
<protein>
    <recommendedName>
        <fullName evidence="1">Fumarate lyase N-terminal domain-containing protein</fullName>
    </recommendedName>
</protein>
<dbReference type="GO" id="GO:0006099">
    <property type="term" value="P:tricarboxylic acid cycle"/>
    <property type="evidence" value="ECO:0007669"/>
    <property type="project" value="TreeGrafter"/>
</dbReference>
<gene>
    <name evidence="2" type="ORF">DMN91_011532</name>
</gene>
<accession>A0A3L8D6B2</accession>
<dbReference type="GO" id="GO:0005739">
    <property type="term" value="C:mitochondrion"/>
    <property type="evidence" value="ECO:0007669"/>
    <property type="project" value="TreeGrafter"/>
</dbReference>
<evidence type="ECO:0000313" key="2">
    <source>
        <dbReference type="EMBL" id="RLU15776.1"/>
    </source>
</evidence>
<reference evidence="2 3" key="1">
    <citation type="journal article" date="2018" name="Genome Res.">
        <title>The genomic architecture and molecular evolution of ant odorant receptors.</title>
        <authorList>
            <person name="McKenzie S.K."/>
            <person name="Kronauer D.J.C."/>
        </authorList>
    </citation>
    <scope>NUCLEOTIDE SEQUENCE [LARGE SCALE GENOMIC DNA]</scope>
    <source>
        <strain evidence="2">Clonal line C1</strain>
    </source>
</reference>
<dbReference type="InterPro" id="IPR020557">
    <property type="entry name" value="Fumarate_lyase_CS"/>
</dbReference>
<organism evidence="2 3">
    <name type="scientific">Ooceraea biroi</name>
    <name type="common">Clonal raider ant</name>
    <name type="synonym">Cerapachys biroi</name>
    <dbReference type="NCBI Taxonomy" id="2015173"/>
    <lineage>
        <taxon>Eukaryota</taxon>
        <taxon>Metazoa</taxon>
        <taxon>Ecdysozoa</taxon>
        <taxon>Arthropoda</taxon>
        <taxon>Hexapoda</taxon>
        <taxon>Insecta</taxon>
        <taxon>Pterygota</taxon>
        <taxon>Neoptera</taxon>
        <taxon>Endopterygota</taxon>
        <taxon>Hymenoptera</taxon>
        <taxon>Apocrita</taxon>
        <taxon>Aculeata</taxon>
        <taxon>Formicoidea</taxon>
        <taxon>Formicidae</taxon>
        <taxon>Dorylinae</taxon>
        <taxon>Ooceraea</taxon>
    </lineage>
</organism>
<dbReference type="OrthoDB" id="1738025at2759"/>
<dbReference type="InterPro" id="IPR022761">
    <property type="entry name" value="Fumarate_lyase_N"/>
</dbReference>
<dbReference type="PANTHER" id="PTHR11444">
    <property type="entry name" value="ASPARTATEAMMONIA/ARGININOSUCCINATE/ADENYLOSUCCINATE LYASE"/>
    <property type="match status" value="1"/>
</dbReference>